<keyword evidence="4" id="KW-0547">Nucleotide-binding</keyword>
<dbReference type="GO" id="GO:0005524">
    <property type="term" value="F:ATP binding"/>
    <property type="evidence" value="ECO:0007669"/>
    <property type="project" value="UniProtKB-KW"/>
</dbReference>
<feature type="domain" description="AMP-dependent synthetase/ligase" evidence="6">
    <location>
        <begin position="17"/>
        <end position="375"/>
    </location>
</feature>
<dbReference type="AlphaFoldDB" id="A0A2V1E592"/>
<dbReference type="GO" id="GO:0016405">
    <property type="term" value="F:CoA-ligase activity"/>
    <property type="evidence" value="ECO:0007669"/>
    <property type="project" value="TreeGrafter"/>
</dbReference>
<keyword evidence="5" id="KW-0067">ATP-binding</keyword>
<gene>
    <name evidence="8" type="ORF">DM02DRAFT_554116</name>
</gene>
<evidence type="ECO:0000256" key="2">
    <source>
        <dbReference type="ARBA" id="ARBA00006432"/>
    </source>
</evidence>
<dbReference type="OrthoDB" id="6509636at2759"/>
<keyword evidence="9" id="KW-1185">Reference proteome</keyword>
<accession>A0A2V1E592</accession>
<evidence type="ECO:0000256" key="1">
    <source>
        <dbReference type="ARBA" id="ARBA00005179"/>
    </source>
</evidence>
<evidence type="ECO:0000256" key="5">
    <source>
        <dbReference type="ARBA" id="ARBA00022840"/>
    </source>
</evidence>
<dbReference type="Gene3D" id="3.40.50.12780">
    <property type="entry name" value="N-terminal domain of ligase-like"/>
    <property type="match status" value="1"/>
</dbReference>
<evidence type="ECO:0000313" key="8">
    <source>
        <dbReference type="EMBL" id="PVI05758.1"/>
    </source>
</evidence>
<name>A0A2V1E592_9PLEO</name>
<dbReference type="STRING" id="97972.A0A2V1E592"/>
<dbReference type="EMBL" id="KZ805312">
    <property type="protein sequence ID" value="PVI05758.1"/>
    <property type="molecule type" value="Genomic_DNA"/>
</dbReference>
<feature type="domain" description="AMP-binding enzyme C-terminal" evidence="7">
    <location>
        <begin position="429"/>
        <end position="505"/>
    </location>
</feature>
<sequence length="563" mass="62413">MDFVSWVLQDVSYNKHKHLIIDASNTDRKLSFQELAQQVRQLIAGLKYVGVRPGDCVCVNAFNDISYTVLYLGIIGAGAIFSGINPGYSVPEISRHIDLVRGNFMIAEPQVLEKSRAAAVSCGLASSAIFALDVHDICTHQGIRSWTVLFQYGESGPFTPSDPDTTTASYQTSSGTSGFPKAAMISHSYLIDQARLQIHQTPSSYEPIRLTALPPMHVFATPIIPASIRSGIPTYVMRRYDLSEFIKTIEKYKISETWLPPPPVIAIPKSKPASKASLESLRRISFGGGMVTYKNQLQLYELLHEDARINAVWGMTEVGWVTTVSYPNKQVDDSVGKVLDGYRLRVVDDDGKVLYDANSTGELQILAPHPMLGYLNNTEASRDTISVDTEGRWVNSGDVGHINESGNVFIVDRKKDLIKVRGWQVSPAEVESRLQQHVDVLDVGVIGVPLGDGEGELVRAYVVRQCDSLVTADELKKFSLGALARYKCPQEIVFIENIPRNPTGKILRRVLREQSILKQHNLPSGKQKSPPGDAALVGNLTWMMKAQKWWSWVLSAVKHIIRI</sequence>
<organism evidence="8 9">
    <name type="scientific">Periconia macrospinosa</name>
    <dbReference type="NCBI Taxonomy" id="97972"/>
    <lineage>
        <taxon>Eukaryota</taxon>
        <taxon>Fungi</taxon>
        <taxon>Dikarya</taxon>
        <taxon>Ascomycota</taxon>
        <taxon>Pezizomycotina</taxon>
        <taxon>Dothideomycetes</taxon>
        <taxon>Pleosporomycetidae</taxon>
        <taxon>Pleosporales</taxon>
        <taxon>Massarineae</taxon>
        <taxon>Periconiaceae</taxon>
        <taxon>Periconia</taxon>
    </lineage>
</organism>
<dbReference type="SUPFAM" id="SSF56801">
    <property type="entry name" value="Acetyl-CoA synthetase-like"/>
    <property type="match status" value="1"/>
</dbReference>
<evidence type="ECO:0000256" key="4">
    <source>
        <dbReference type="ARBA" id="ARBA00022741"/>
    </source>
</evidence>
<dbReference type="Proteomes" id="UP000244855">
    <property type="component" value="Unassembled WGS sequence"/>
</dbReference>
<keyword evidence="3" id="KW-0436">Ligase</keyword>
<dbReference type="InterPro" id="IPR000873">
    <property type="entry name" value="AMP-dep_synth/lig_dom"/>
</dbReference>
<comment type="pathway">
    <text evidence="1">Secondary metabolite biosynthesis.</text>
</comment>
<dbReference type="InterPro" id="IPR020845">
    <property type="entry name" value="AMP-binding_CS"/>
</dbReference>
<reference evidence="8 9" key="1">
    <citation type="journal article" date="2018" name="Sci. Rep.">
        <title>Comparative genomics provides insights into the lifestyle and reveals functional heterogeneity of dark septate endophytic fungi.</title>
        <authorList>
            <person name="Knapp D.G."/>
            <person name="Nemeth J.B."/>
            <person name="Barry K."/>
            <person name="Hainaut M."/>
            <person name="Henrissat B."/>
            <person name="Johnson J."/>
            <person name="Kuo A."/>
            <person name="Lim J.H.P."/>
            <person name="Lipzen A."/>
            <person name="Nolan M."/>
            <person name="Ohm R.A."/>
            <person name="Tamas L."/>
            <person name="Grigoriev I.V."/>
            <person name="Spatafora J.W."/>
            <person name="Nagy L.G."/>
            <person name="Kovacs G.M."/>
        </authorList>
    </citation>
    <scope>NUCLEOTIDE SEQUENCE [LARGE SCALE GENOMIC DNA]</scope>
    <source>
        <strain evidence="8 9">DSE2036</strain>
    </source>
</reference>
<dbReference type="PANTHER" id="PTHR24096">
    <property type="entry name" value="LONG-CHAIN-FATTY-ACID--COA LIGASE"/>
    <property type="match status" value="1"/>
</dbReference>
<comment type="similarity">
    <text evidence="2">Belongs to the ATP-dependent AMP-binding enzyme family.</text>
</comment>
<dbReference type="PANTHER" id="PTHR24096:SF317">
    <property type="entry name" value="ADENYLATE-FORMING ENZYME AFEA"/>
    <property type="match status" value="1"/>
</dbReference>
<evidence type="ECO:0000313" key="9">
    <source>
        <dbReference type="Proteomes" id="UP000244855"/>
    </source>
</evidence>
<dbReference type="PROSITE" id="PS00455">
    <property type="entry name" value="AMP_BINDING"/>
    <property type="match status" value="1"/>
</dbReference>
<evidence type="ECO:0000259" key="7">
    <source>
        <dbReference type="Pfam" id="PF13193"/>
    </source>
</evidence>
<evidence type="ECO:0000256" key="3">
    <source>
        <dbReference type="ARBA" id="ARBA00022598"/>
    </source>
</evidence>
<dbReference type="Gene3D" id="3.30.300.30">
    <property type="match status" value="1"/>
</dbReference>
<dbReference type="GO" id="GO:0019748">
    <property type="term" value="P:secondary metabolic process"/>
    <property type="evidence" value="ECO:0007669"/>
    <property type="project" value="TreeGrafter"/>
</dbReference>
<dbReference type="Pfam" id="PF13193">
    <property type="entry name" value="AMP-binding_C"/>
    <property type="match status" value="1"/>
</dbReference>
<evidence type="ECO:0000259" key="6">
    <source>
        <dbReference type="Pfam" id="PF00501"/>
    </source>
</evidence>
<dbReference type="Pfam" id="PF00501">
    <property type="entry name" value="AMP-binding"/>
    <property type="match status" value="1"/>
</dbReference>
<dbReference type="InterPro" id="IPR025110">
    <property type="entry name" value="AMP-bd_C"/>
</dbReference>
<dbReference type="InterPro" id="IPR042099">
    <property type="entry name" value="ANL_N_sf"/>
</dbReference>
<protein>
    <submittedName>
        <fullName evidence="8">AMP-binding enzyme</fullName>
    </submittedName>
</protein>
<proteinExistence type="inferred from homology"/>
<dbReference type="InterPro" id="IPR045851">
    <property type="entry name" value="AMP-bd_C_sf"/>
</dbReference>